<feature type="transmembrane region" description="Helical" evidence="1">
    <location>
        <begin position="40"/>
        <end position="57"/>
    </location>
</feature>
<feature type="transmembrane region" description="Helical" evidence="1">
    <location>
        <begin position="12"/>
        <end position="34"/>
    </location>
</feature>
<name>A0A0B8PFZ6_9VIBR</name>
<evidence type="ECO:0000313" key="3">
    <source>
        <dbReference type="Proteomes" id="UP000031670"/>
    </source>
</evidence>
<evidence type="ECO:0000313" key="2">
    <source>
        <dbReference type="EMBL" id="GAM62023.1"/>
    </source>
</evidence>
<dbReference type="EMBL" id="BBSA01000004">
    <property type="protein sequence ID" value="GAM62023.1"/>
    <property type="molecule type" value="Genomic_DNA"/>
</dbReference>
<keyword evidence="1" id="KW-0472">Membrane</keyword>
<keyword evidence="1" id="KW-1133">Transmembrane helix</keyword>
<dbReference type="Proteomes" id="UP000031670">
    <property type="component" value="Unassembled WGS sequence"/>
</dbReference>
<gene>
    <name evidence="2" type="ORF">JCM19232_6328</name>
</gene>
<reference evidence="2 3" key="1">
    <citation type="submission" date="2015-01" db="EMBL/GenBank/DDBJ databases">
        <title>Vibrio sp. C5 JCM 19232 whole genome shotgun sequence.</title>
        <authorList>
            <person name="Sawabe T."/>
            <person name="Meirelles P."/>
            <person name="Feng G."/>
            <person name="Sayaka M."/>
            <person name="Hattori M."/>
            <person name="Ohkuma M."/>
        </authorList>
    </citation>
    <scope>NUCLEOTIDE SEQUENCE [LARGE SCALE GENOMIC DNA]</scope>
    <source>
        <strain evidence="2 3">JCM19232</strain>
    </source>
</reference>
<sequence>MISQYANFSQSFPIVHKIIVTAVMVGIVGSMGAVLYYESIIGLLCMPITFLPIIFFGKASSYKAKFCHD</sequence>
<protein>
    <submittedName>
        <fullName evidence="2">Uncharacterized protein</fullName>
    </submittedName>
</protein>
<dbReference type="AlphaFoldDB" id="A0A0B8PFZ6"/>
<keyword evidence="1" id="KW-0812">Transmembrane</keyword>
<accession>A0A0B8PFZ6</accession>
<proteinExistence type="predicted"/>
<comment type="caution">
    <text evidence="2">The sequence shown here is derived from an EMBL/GenBank/DDBJ whole genome shotgun (WGS) entry which is preliminary data.</text>
</comment>
<reference evidence="2 3" key="2">
    <citation type="submission" date="2015-01" db="EMBL/GenBank/DDBJ databases">
        <authorList>
            <consortium name="NBRP consortium"/>
            <person name="Sawabe T."/>
            <person name="Meirelles P."/>
            <person name="Feng G."/>
            <person name="Sayaka M."/>
            <person name="Hattori M."/>
            <person name="Ohkuma M."/>
        </authorList>
    </citation>
    <scope>NUCLEOTIDE SEQUENCE [LARGE SCALE GENOMIC DNA]</scope>
    <source>
        <strain evidence="2 3">JCM19232</strain>
    </source>
</reference>
<evidence type="ECO:0000256" key="1">
    <source>
        <dbReference type="SAM" id="Phobius"/>
    </source>
</evidence>
<organism evidence="2 3">
    <name type="scientific">Vibrio ishigakensis</name>
    <dbReference type="NCBI Taxonomy" id="1481914"/>
    <lineage>
        <taxon>Bacteria</taxon>
        <taxon>Pseudomonadati</taxon>
        <taxon>Pseudomonadota</taxon>
        <taxon>Gammaproteobacteria</taxon>
        <taxon>Vibrionales</taxon>
        <taxon>Vibrionaceae</taxon>
        <taxon>Vibrio</taxon>
    </lineage>
</organism>